<feature type="compositionally biased region" description="Basic and acidic residues" evidence="7">
    <location>
        <begin position="9"/>
        <end position="25"/>
    </location>
</feature>
<dbReference type="PANTHER" id="PTHR30627">
    <property type="entry name" value="PEPTIDOGLYCAN D,D-TRANSPEPTIDASE"/>
    <property type="match status" value="1"/>
</dbReference>
<dbReference type="InterPro" id="IPR054120">
    <property type="entry name" value="PBPA_dimer"/>
</dbReference>
<protein>
    <recommendedName>
        <fullName evidence="2 6">Beta-lactamase</fullName>
        <ecNumber evidence="2 6">3.5.2.6</ecNumber>
    </recommendedName>
</protein>
<evidence type="ECO:0000259" key="9">
    <source>
        <dbReference type="Pfam" id="PF00905"/>
    </source>
</evidence>
<evidence type="ECO:0000256" key="5">
    <source>
        <dbReference type="ARBA" id="ARBA00023251"/>
    </source>
</evidence>
<sequence>MKKRRKIMKLKDHGSREEKKTEKRFGPGGKKKDTKKRRDSGDSRAKANKNILKLTYGFAALFIMMAAYLGWFIQFKSENVIGSSYNARLDQFSDRIIRGSILSSDKTVLAETRVASDKTETRYYPFDYLFVHSVGYSGLNGKTGIESLANFYLLSSHVNLVEKVINELRGEKNLGDNVVTTLDLDLQKTASDALGNNRGAVIAMEPDTGKILCMVSQPNFNANQVDEKWQELIAPDNTKAQLVNRATQGLYAPGSTFKILTALEYIRENPSTWQDFSFNCSGAYHAGEYTIKCYHSESHGQQNLIQAFANSCNGAFAEIGLQLNPDSFHALAEQLLFNMPLPYALPYNQSSFTMTGGADEWEKLQTSIGQGKTQITPLHNLLIVSAIANGGTLMKPYLIDHVENVGGQTVKKFLPSSAGSPLSATDAQMMAELLKSVVDFGTGSALRTDRYTAAGKTGSAEFETGKETHSWFVGYAPAENPKIAISVIAEEAGSGGKVAAPIARAVFDAYFEKQ</sequence>
<dbReference type="Proteomes" id="UP000016491">
    <property type="component" value="Unassembled WGS sequence"/>
</dbReference>
<evidence type="ECO:0000256" key="1">
    <source>
        <dbReference type="ARBA" id="ARBA00007898"/>
    </source>
</evidence>
<evidence type="ECO:0000259" key="10">
    <source>
        <dbReference type="Pfam" id="PF21922"/>
    </source>
</evidence>
<keyword evidence="8" id="KW-0812">Transmembrane</keyword>
<proteinExistence type="inferred from homology"/>
<dbReference type="Gene3D" id="3.40.710.10">
    <property type="entry name" value="DD-peptidase/beta-lactamase superfamily"/>
    <property type="match status" value="1"/>
</dbReference>
<dbReference type="GO" id="GO:0046677">
    <property type="term" value="P:response to antibiotic"/>
    <property type="evidence" value="ECO:0007669"/>
    <property type="project" value="UniProtKB-UniRule"/>
</dbReference>
<dbReference type="InterPro" id="IPR050515">
    <property type="entry name" value="Beta-lactam/transpept"/>
</dbReference>
<dbReference type="EMBL" id="AWSU01000101">
    <property type="protein sequence ID" value="ERI78948.1"/>
    <property type="molecule type" value="Genomic_DNA"/>
</dbReference>
<comment type="caution">
    <text evidence="11">The sequence shown here is derived from an EMBL/GenBank/DDBJ whole genome shotgun (WGS) entry which is preliminary data.</text>
</comment>
<dbReference type="InterPro" id="IPR002137">
    <property type="entry name" value="Beta-lactam_class-D_AS"/>
</dbReference>
<evidence type="ECO:0000256" key="3">
    <source>
        <dbReference type="ARBA" id="ARBA00022729"/>
    </source>
</evidence>
<feature type="transmembrane region" description="Helical" evidence="8">
    <location>
        <begin position="54"/>
        <end position="73"/>
    </location>
</feature>
<keyword evidence="5 6" id="KW-0046">Antibiotic resistance</keyword>
<evidence type="ECO:0000256" key="6">
    <source>
        <dbReference type="RuleBase" id="RU361140"/>
    </source>
</evidence>
<dbReference type="InterPro" id="IPR012338">
    <property type="entry name" value="Beta-lactam/transpept-like"/>
</dbReference>
<gene>
    <name evidence="11" type="ORF">CLOSYM_01214</name>
</gene>
<keyword evidence="8" id="KW-1133">Transmembrane helix</keyword>
<accession>A0ABC9U168</accession>
<feature type="domain" description="Penicillin-binding protein transpeptidase" evidence="9">
    <location>
        <begin position="199"/>
        <end position="507"/>
    </location>
</feature>
<evidence type="ECO:0000256" key="7">
    <source>
        <dbReference type="SAM" id="MobiDB-lite"/>
    </source>
</evidence>
<keyword evidence="3" id="KW-0732">Signal</keyword>
<dbReference type="Pfam" id="PF21922">
    <property type="entry name" value="PBP_dimer_2"/>
    <property type="match status" value="1"/>
</dbReference>
<dbReference type="AlphaFoldDB" id="A0ABC9U168"/>
<dbReference type="EC" id="3.5.2.6" evidence="2 6"/>
<dbReference type="GO" id="GO:0008800">
    <property type="term" value="F:beta-lactamase activity"/>
    <property type="evidence" value="ECO:0007669"/>
    <property type="project" value="UniProtKB-UniRule"/>
</dbReference>
<evidence type="ECO:0000256" key="8">
    <source>
        <dbReference type="SAM" id="Phobius"/>
    </source>
</evidence>
<keyword evidence="8" id="KW-0472">Membrane</keyword>
<reference evidence="11 12" key="1">
    <citation type="submission" date="2013-07" db="EMBL/GenBank/DDBJ databases">
        <authorList>
            <person name="Weinstock G."/>
            <person name="Sodergren E."/>
            <person name="Wylie T."/>
            <person name="Fulton L."/>
            <person name="Fulton R."/>
            <person name="Fronick C."/>
            <person name="O'Laughlin M."/>
            <person name="Godfrey J."/>
            <person name="Miner T."/>
            <person name="Herter B."/>
            <person name="Appelbaum E."/>
            <person name="Cordes M."/>
            <person name="Lek S."/>
            <person name="Wollam A."/>
            <person name="Pepin K.H."/>
            <person name="Palsikar V.B."/>
            <person name="Mitreva M."/>
            <person name="Wilson R.K."/>
        </authorList>
    </citation>
    <scope>NUCLEOTIDE SEQUENCE [LARGE SCALE GENOMIC DNA]</scope>
    <source>
        <strain evidence="11 12">ATCC 14940</strain>
    </source>
</reference>
<evidence type="ECO:0000313" key="12">
    <source>
        <dbReference type="Proteomes" id="UP000016491"/>
    </source>
</evidence>
<keyword evidence="4 6" id="KW-0378">Hydrolase</keyword>
<comment type="catalytic activity">
    <reaction evidence="6">
        <text>a beta-lactam + H2O = a substituted beta-amino acid</text>
        <dbReference type="Rhea" id="RHEA:20401"/>
        <dbReference type="ChEBI" id="CHEBI:15377"/>
        <dbReference type="ChEBI" id="CHEBI:35627"/>
        <dbReference type="ChEBI" id="CHEBI:140347"/>
        <dbReference type="EC" id="3.5.2.6"/>
    </reaction>
</comment>
<name>A0ABC9U168_CLOSY</name>
<organism evidence="11 12">
    <name type="scientific">[Clostridium] symbiosum ATCC 14940</name>
    <dbReference type="NCBI Taxonomy" id="411472"/>
    <lineage>
        <taxon>Bacteria</taxon>
        <taxon>Bacillati</taxon>
        <taxon>Bacillota</taxon>
        <taxon>Clostridia</taxon>
        <taxon>Lachnospirales</taxon>
        <taxon>Lachnospiraceae</taxon>
        <taxon>Otoolea</taxon>
    </lineage>
</organism>
<feature type="domain" description="Penicillin binding protein A dimerisation" evidence="10">
    <location>
        <begin position="98"/>
        <end position="178"/>
    </location>
</feature>
<dbReference type="PROSITE" id="PS00337">
    <property type="entry name" value="BETA_LACTAMASE_D"/>
    <property type="match status" value="1"/>
</dbReference>
<evidence type="ECO:0000256" key="4">
    <source>
        <dbReference type="ARBA" id="ARBA00022801"/>
    </source>
</evidence>
<dbReference type="PANTHER" id="PTHR30627:SF24">
    <property type="entry name" value="PENICILLIN-BINDING PROTEIN 4B"/>
    <property type="match status" value="1"/>
</dbReference>
<evidence type="ECO:0000256" key="2">
    <source>
        <dbReference type="ARBA" id="ARBA00012865"/>
    </source>
</evidence>
<feature type="region of interest" description="Disordered" evidence="7">
    <location>
        <begin position="1"/>
        <end position="44"/>
    </location>
</feature>
<comment type="similarity">
    <text evidence="1 6">Belongs to the class-D beta-lactamase family.</text>
</comment>
<evidence type="ECO:0000313" key="11">
    <source>
        <dbReference type="EMBL" id="ERI78948.1"/>
    </source>
</evidence>
<dbReference type="SUPFAM" id="SSF56601">
    <property type="entry name" value="beta-lactamase/transpeptidase-like"/>
    <property type="match status" value="1"/>
</dbReference>
<dbReference type="Pfam" id="PF00905">
    <property type="entry name" value="Transpeptidase"/>
    <property type="match status" value="1"/>
</dbReference>
<dbReference type="InterPro" id="IPR001460">
    <property type="entry name" value="PCN-bd_Tpept"/>
</dbReference>
<dbReference type="Gene3D" id="3.90.1310.10">
    <property type="entry name" value="Penicillin-binding protein 2a (Domain 2)"/>
    <property type="match status" value="1"/>
</dbReference>